<dbReference type="PROSITE" id="PS50003">
    <property type="entry name" value="PH_DOMAIN"/>
    <property type="match status" value="1"/>
</dbReference>
<dbReference type="STRING" id="90262.A0A1X2HZT8"/>
<dbReference type="SMART" id="SM00367">
    <property type="entry name" value="LRR_CC"/>
    <property type="match status" value="2"/>
</dbReference>
<name>A0A1X2HZT8_9FUNG</name>
<dbReference type="InterPro" id="IPR006553">
    <property type="entry name" value="Leu-rich_rpt_Cys-con_subtyp"/>
</dbReference>
<accession>A0A1X2HZT8</accession>
<gene>
    <name evidence="2" type="ORF">BCR42DRAFT_427383</name>
</gene>
<dbReference type="InterPro" id="IPR001849">
    <property type="entry name" value="PH_domain"/>
</dbReference>
<dbReference type="InterPro" id="IPR032675">
    <property type="entry name" value="LRR_dom_sf"/>
</dbReference>
<dbReference type="OrthoDB" id="10257471at2759"/>
<dbReference type="EMBL" id="MCGE01000040">
    <property type="protein sequence ID" value="ORZ06262.1"/>
    <property type="molecule type" value="Genomic_DNA"/>
</dbReference>
<dbReference type="GO" id="GO:0019005">
    <property type="term" value="C:SCF ubiquitin ligase complex"/>
    <property type="evidence" value="ECO:0007669"/>
    <property type="project" value="TreeGrafter"/>
</dbReference>
<sequence>MLQLQHRNQRREKRATIDTESDHDDSREWLVNLRNKDHLIRYGHEILDQSRSKIELQDDGTLIITPHFRQYPTEIISLIVHYVVSDHQQSLYQYTLVNRQFYTEINPLLWKSPKIHTDSALDLFSCALMDMQSHMGHHIRALHVTGEYWTDIYFSLVMPHLRRLEEITIDDTTSITDACLRHLPRHCRHLTSLRLLQRPISPIVCKALGQHCHQLDHLELELGSDISPTILEALEGGCPLKRISLNFAGQADAVSEEIIADLSRFRFLTHLEFNKVAPTATKQLFYLIKRLTATTTMGATMPATAQVPTWPHLTSLSLIKCRLIEDSDLIPFLQSHPGLTEIRLGGGGQYTDESLYVMSVCLPQLTKVSLAYNQRITAEGVRRLIRNCHYLTSFTSRSCNQLSPADFPEAPDQWDEPQRVCKLHKKHMDRIRLAQW</sequence>
<dbReference type="AlphaFoldDB" id="A0A1X2HZT8"/>
<dbReference type="Gene3D" id="3.80.10.10">
    <property type="entry name" value="Ribonuclease Inhibitor"/>
    <property type="match status" value="1"/>
</dbReference>
<dbReference type="Proteomes" id="UP000193560">
    <property type="component" value="Unassembled WGS sequence"/>
</dbReference>
<dbReference type="PANTHER" id="PTHR13318">
    <property type="entry name" value="PARTNER OF PAIRED, ISOFORM B-RELATED"/>
    <property type="match status" value="1"/>
</dbReference>
<evidence type="ECO:0000313" key="2">
    <source>
        <dbReference type="EMBL" id="ORZ06262.1"/>
    </source>
</evidence>
<keyword evidence="3" id="KW-1185">Reference proteome</keyword>
<feature type="domain" description="PH" evidence="1">
    <location>
        <begin position="1"/>
        <end position="38"/>
    </location>
</feature>
<evidence type="ECO:0000259" key="1">
    <source>
        <dbReference type="PROSITE" id="PS50003"/>
    </source>
</evidence>
<protein>
    <recommendedName>
        <fullName evidence="1">PH domain-containing protein</fullName>
    </recommendedName>
</protein>
<comment type="caution">
    <text evidence="2">The sequence shown here is derived from an EMBL/GenBank/DDBJ whole genome shotgun (WGS) entry which is preliminary data.</text>
</comment>
<reference evidence="2 3" key="1">
    <citation type="submission" date="2016-07" db="EMBL/GenBank/DDBJ databases">
        <title>Pervasive Adenine N6-methylation of Active Genes in Fungi.</title>
        <authorList>
            <consortium name="DOE Joint Genome Institute"/>
            <person name="Mondo S.J."/>
            <person name="Dannebaum R.O."/>
            <person name="Kuo R.C."/>
            <person name="Labutti K."/>
            <person name="Haridas S."/>
            <person name="Kuo A."/>
            <person name="Salamov A."/>
            <person name="Ahrendt S.R."/>
            <person name="Lipzen A."/>
            <person name="Sullivan W."/>
            <person name="Andreopoulos W.B."/>
            <person name="Clum A."/>
            <person name="Lindquist E."/>
            <person name="Daum C."/>
            <person name="Ramamoorthy G.K."/>
            <person name="Gryganskyi A."/>
            <person name="Culley D."/>
            <person name="Magnuson J.K."/>
            <person name="James T.Y."/>
            <person name="O'Malley M.A."/>
            <person name="Stajich J.E."/>
            <person name="Spatafora J.W."/>
            <person name="Visel A."/>
            <person name="Grigoriev I.V."/>
        </authorList>
    </citation>
    <scope>NUCLEOTIDE SEQUENCE [LARGE SCALE GENOMIC DNA]</scope>
    <source>
        <strain evidence="2 3">NRRL 1336</strain>
    </source>
</reference>
<proteinExistence type="predicted"/>
<dbReference type="GO" id="GO:0031146">
    <property type="term" value="P:SCF-dependent proteasomal ubiquitin-dependent protein catabolic process"/>
    <property type="evidence" value="ECO:0007669"/>
    <property type="project" value="TreeGrafter"/>
</dbReference>
<dbReference type="SUPFAM" id="SSF52047">
    <property type="entry name" value="RNI-like"/>
    <property type="match status" value="1"/>
</dbReference>
<organism evidence="2 3">
    <name type="scientific">Absidia repens</name>
    <dbReference type="NCBI Taxonomy" id="90262"/>
    <lineage>
        <taxon>Eukaryota</taxon>
        <taxon>Fungi</taxon>
        <taxon>Fungi incertae sedis</taxon>
        <taxon>Mucoromycota</taxon>
        <taxon>Mucoromycotina</taxon>
        <taxon>Mucoromycetes</taxon>
        <taxon>Mucorales</taxon>
        <taxon>Cunninghamellaceae</taxon>
        <taxon>Absidia</taxon>
    </lineage>
</organism>
<evidence type="ECO:0000313" key="3">
    <source>
        <dbReference type="Proteomes" id="UP000193560"/>
    </source>
</evidence>